<evidence type="ECO:0000256" key="2">
    <source>
        <dbReference type="ARBA" id="ARBA00004162"/>
    </source>
</evidence>
<keyword evidence="10" id="KW-0997">Cell inner membrane</keyword>
<evidence type="ECO:0000256" key="3">
    <source>
        <dbReference type="ARBA" id="ARBA00008281"/>
    </source>
</evidence>
<evidence type="ECO:0000313" key="11">
    <source>
        <dbReference type="EMBL" id="THD08963.1"/>
    </source>
</evidence>
<evidence type="ECO:0000256" key="10">
    <source>
        <dbReference type="RuleBase" id="RU364125"/>
    </source>
</evidence>
<protein>
    <recommendedName>
        <fullName evidence="10">Flagellar protein FliL</fullName>
    </recommendedName>
</protein>
<dbReference type="GO" id="GO:0005886">
    <property type="term" value="C:plasma membrane"/>
    <property type="evidence" value="ECO:0007669"/>
    <property type="project" value="UniProtKB-SubCell"/>
</dbReference>
<evidence type="ECO:0000256" key="4">
    <source>
        <dbReference type="ARBA" id="ARBA00022475"/>
    </source>
</evidence>
<comment type="function">
    <text evidence="1 10">Controls the rotational direction of flagella during chemotaxis.</text>
</comment>
<keyword evidence="12" id="KW-1185">Reference proteome</keyword>
<evidence type="ECO:0000256" key="7">
    <source>
        <dbReference type="ARBA" id="ARBA00022779"/>
    </source>
</evidence>
<dbReference type="GO" id="GO:0006935">
    <property type="term" value="P:chemotaxis"/>
    <property type="evidence" value="ECO:0007669"/>
    <property type="project" value="UniProtKB-KW"/>
</dbReference>
<keyword evidence="11" id="KW-0969">Cilium</keyword>
<dbReference type="GO" id="GO:0071978">
    <property type="term" value="P:bacterial-type flagellum-dependent swarming motility"/>
    <property type="evidence" value="ECO:0007669"/>
    <property type="project" value="TreeGrafter"/>
</dbReference>
<evidence type="ECO:0000256" key="8">
    <source>
        <dbReference type="ARBA" id="ARBA00022989"/>
    </source>
</evidence>
<dbReference type="PANTHER" id="PTHR35091:SF2">
    <property type="entry name" value="FLAGELLAR PROTEIN FLIL"/>
    <property type="match status" value="1"/>
</dbReference>
<feature type="transmembrane region" description="Helical" evidence="10">
    <location>
        <begin position="23"/>
        <end position="42"/>
    </location>
</feature>
<keyword evidence="9 10" id="KW-0472">Membrane</keyword>
<sequence>MSNDEAPEVVEDEEQAPRERSPLLIGIVVVLLVALAGGGYYWQSHRAAPDKQAKAEANKPEIFLAMDPAFVVTLRDGDALRYLQVGVTLMAHDEQAITVAKDVDPILRDGLVSLFSSQKFETVSETAGREKLQADALAEVRKVVGKRLGRPGIDALYFTSFVIQ</sequence>
<comment type="caution">
    <text evidence="11">The sequence shown here is derived from an EMBL/GenBank/DDBJ whole genome shotgun (WGS) entry which is preliminary data.</text>
</comment>
<keyword evidence="11" id="KW-0282">Flagellum</keyword>
<comment type="similarity">
    <text evidence="3 10">Belongs to the FliL family.</text>
</comment>
<keyword evidence="4" id="KW-1003">Cell membrane</keyword>
<dbReference type="PANTHER" id="PTHR35091">
    <property type="entry name" value="FLAGELLAR PROTEIN FLIL"/>
    <property type="match status" value="1"/>
</dbReference>
<keyword evidence="6 10" id="KW-0812">Transmembrane</keyword>
<evidence type="ECO:0000256" key="6">
    <source>
        <dbReference type="ARBA" id="ARBA00022692"/>
    </source>
</evidence>
<dbReference type="AlphaFoldDB" id="A0A4S3KJK4"/>
<dbReference type="Proteomes" id="UP000306317">
    <property type="component" value="Unassembled WGS sequence"/>
</dbReference>
<proteinExistence type="inferred from homology"/>
<dbReference type="InterPro" id="IPR005503">
    <property type="entry name" value="FliL"/>
</dbReference>
<evidence type="ECO:0000256" key="9">
    <source>
        <dbReference type="ARBA" id="ARBA00023136"/>
    </source>
</evidence>
<gene>
    <name evidence="11" type="ORF">B1991_04225</name>
</gene>
<dbReference type="EMBL" id="MWIO01000013">
    <property type="protein sequence ID" value="THD08963.1"/>
    <property type="molecule type" value="Genomic_DNA"/>
</dbReference>
<comment type="subcellular location">
    <subcellularLocation>
        <location evidence="10">Cell inner membrane</location>
    </subcellularLocation>
    <subcellularLocation>
        <location evidence="2">Cell membrane</location>
        <topology evidence="2">Single-pass membrane protein</topology>
    </subcellularLocation>
</comment>
<dbReference type="Pfam" id="PF03748">
    <property type="entry name" value="FliL"/>
    <property type="match status" value="1"/>
</dbReference>
<keyword evidence="11" id="KW-0966">Cell projection</keyword>
<dbReference type="OrthoDB" id="5616092at2"/>
<name>A0A4S3KJK4_9GAMM</name>
<keyword evidence="7 10" id="KW-0283">Flagellar rotation</keyword>
<evidence type="ECO:0000256" key="1">
    <source>
        <dbReference type="ARBA" id="ARBA00002254"/>
    </source>
</evidence>
<evidence type="ECO:0000313" key="12">
    <source>
        <dbReference type="Proteomes" id="UP000306317"/>
    </source>
</evidence>
<organism evidence="11 12">
    <name type="scientific">Rhodanobacter lindaniclasticus</name>
    <dbReference type="NCBI Taxonomy" id="75310"/>
    <lineage>
        <taxon>Bacteria</taxon>
        <taxon>Pseudomonadati</taxon>
        <taxon>Pseudomonadota</taxon>
        <taxon>Gammaproteobacteria</taxon>
        <taxon>Lysobacterales</taxon>
        <taxon>Rhodanobacteraceae</taxon>
        <taxon>Rhodanobacter</taxon>
    </lineage>
</organism>
<dbReference type="GO" id="GO:0009425">
    <property type="term" value="C:bacterial-type flagellum basal body"/>
    <property type="evidence" value="ECO:0007669"/>
    <property type="project" value="InterPro"/>
</dbReference>
<reference evidence="11 12" key="1">
    <citation type="submission" date="2017-02" db="EMBL/GenBank/DDBJ databases">
        <title>Whole genome sequencing of Rhodanobacter lindaniclasticus DSM 17932.</title>
        <authorList>
            <person name="Kumar S."/>
            <person name="Patil P."/>
            <person name="Patil P.B."/>
        </authorList>
    </citation>
    <scope>NUCLEOTIDE SEQUENCE [LARGE SCALE GENOMIC DNA]</scope>
    <source>
        <strain evidence="11 12">DSM 17932</strain>
    </source>
</reference>
<evidence type="ECO:0000256" key="5">
    <source>
        <dbReference type="ARBA" id="ARBA00022500"/>
    </source>
</evidence>
<accession>A0A4S3KJK4</accession>
<dbReference type="RefSeq" id="WP_136257447.1">
    <property type="nucleotide sequence ID" value="NZ_MWIO01000013.1"/>
</dbReference>
<keyword evidence="5 10" id="KW-0145">Chemotaxis</keyword>
<keyword evidence="8 10" id="KW-1133">Transmembrane helix</keyword>